<evidence type="ECO:0000313" key="10">
    <source>
        <dbReference type="EMBL" id="ROS00066.1"/>
    </source>
</evidence>
<dbReference type="GO" id="GO:0005737">
    <property type="term" value="C:cytoplasm"/>
    <property type="evidence" value="ECO:0007669"/>
    <property type="project" value="UniProtKB-SubCell"/>
</dbReference>
<accession>A0A3N2DJV5</accession>
<dbReference type="EC" id="3.6.1.-" evidence="9"/>
<name>A0A3N2DJV5_9GAMM</name>
<evidence type="ECO:0000313" key="11">
    <source>
        <dbReference type="Proteomes" id="UP000275394"/>
    </source>
</evidence>
<evidence type="ECO:0000256" key="7">
    <source>
        <dbReference type="ARBA" id="ARBA00060749"/>
    </source>
</evidence>
<proteinExistence type="inferred from homology"/>
<dbReference type="AlphaFoldDB" id="A0A3N2DJV5"/>
<dbReference type="InterPro" id="IPR029001">
    <property type="entry name" value="ITPase-like_fam"/>
</dbReference>
<comment type="similarity">
    <text evidence="7 9">Belongs to the Maf family. YceF subfamily.</text>
</comment>
<evidence type="ECO:0000256" key="5">
    <source>
        <dbReference type="ARBA" id="ARBA00050213"/>
    </source>
</evidence>
<dbReference type="RefSeq" id="WP_123713055.1">
    <property type="nucleotide sequence ID" value="NZ_RKHR01000005.1"/>
</dbReference>
<comment type="subcellular location">
    <subcellularLocation>
        <location evidence="1 9">Cytoplasm</location>
    </subcellularLocation>
</comment>
<dbReference type="PANTHER" id="PTHR43213:SF10">
    <property type="entry name" value="7-METHYL-GTP PYROPHOSPHATASE"/>
    <property type="match status" value="1"/>
</dbReference>
<dbReference type="SUPFAM" id="SSF52972">
    <property type="entry name" value="ITPase-like"/>
    <property type="match status" value="1"/>
</dbReference>
<dbReference type="PIRSF" id="PIRSF006305">
    <property type="entry name" value="Maf"/>
    <property type="match status" value="1"/>
</dbReference>
<feature type="site" description="Important for substrate specificity" evidence="9">
    <location>
        <position position="153"/>
    </location>
</feature>
<reference evidence="10 11" key="1">
    <citation type="submission" date="2018-11" db="EMBL/GenBank/DDBJ databases">
        <title>Genomic Encyclopedia of Type Strains, Phase IV (KMG-IV): sequencing the most valuable type-strain genomes for metagenomic binning, comparative biology and taxonomic classification.</title>
        <authorList>
            <person name="Goeker M."/>
        </authorList>
    </citation>
    <scope>NUCLEOTIDE SEQUENCE [LARGE SCALE GENOMIC DNA]</scope>
    <source>
        <strain evidence="10 11">DSM 100316</strain>
    </source>
</reference>
<dbReference type="OrthoDB" id="9813694at2"/>
<dbReference type="Proteomes" id="UP000275394">
    <property type="component" value="Unassembled WGS sequence"/>
</dbReference>
<evidence type="ECO:0000256" key="3">
    <source>
        <dbReference type="ARBA" id="ARBA00022801"/>
    </source>
</evidence>
<dbReference type="PANTHER" id="PTHR43213">
    <property type="entry name" value="BIFUNCTIONAL DTTP/UTP PYROPHOSPHATASE/METHYLTRANSFERASE PROTEIN-RELATED"/>
    <property type="match status" value="1"/>
</dbReference>
<comment type="caution">
    <text evidence="10">The sequence shown here is derived from an EMBL/GenBank/DDBJ whole genome shotgun (WGS) entry which is preliminary data.</text>
</comment>
<feature type="active site" description="Proton acceptor" evidence="9">
    <location>
        <position position="68"/>
    </location>
</feature>
<comment type="function">
    <text evidence="6 9">Nucleoside triphosphate pyrophosphatase that hydrolyzes 7-methyl-GTP (m(7)GTP). May have a dual role in cell division arrest and in preventing the incorporation of modified nucleotides into cellular nucleic acids.</text>
</comment>
<organism evidence="10 11">
    <name type="scientific">Sinobacterium caligoides</name>
    <dbReference type="NCBI Taxonomy" id="933926"/>
    <lineage>
        <taxon>Bacteria</taxon>
        <taxon>Pseudomonadati</taxon>
        <taxon>Pseudomonadota</taxon>
        <taxon>Gammaproteobacteria</taxon>
        <taxon>Cellvibrionales</taxon>
        <taxon>Spongiibacteraceae</taxon>
        <taxon>Sinobacterium</taxon>
    </lineage>
</organism>
<dbReference type="FunFam" id="3.90.950.10:FF:000005">
    <property type="entry name" value="7-methyl-GTP pyrophosphatase"/>
    <property type="match status" value="1"/>
</dbReference>
<dbReference type="GO" id="GO:0047429">
    <property type="term" value="F:nucleoside triphosphate diphosphatase activity"/>
    <property type="evidence" value="ECO:0007669"/>
    <property type="project" value="InterPro"/>
</dbReference>
<keyword evidence="3 9" id="KW-0378">Hydrolase</keyword>
<comment type="caution">
    <text evidence="9">Lacks conserved residue(s) required for the propagation of feature annotation.</text>
</comment>
<evidence type="ECO:0000256" key="4">
    <source>
        <dbReference type="ARBA" id="ARBA00023080"/>
    </source>
</evidence>
<evidence type="ECO:0000256" key="6">
    <source>
        <dbReference type="ARBA" id="ARBA00053369"/>
    </source>
</evidence>
<protein>
    <recommendedName>
        <fullName evidence="8 9">7-methyl-GTP pyrophosphatase</fullName>
        <shortName evidence="9">m(7)GTP pyrophosphatase</shortName>
        <ecNumber evidence="9">3.6.1.-</ecNumber>
    </recommendedName>
</protein>
<keyword evidence="4 9" id="KW-0546">Nucleotide metabolism</keyword>
<feature type="site" description="Important for substrate specificity" evidence="9">
    <location>
        <position position="11"/>
    </location>
</feature>
<keyword evidence="2 9" id="KW-0963">Cytoplasm</keyword>
<dbReference type="InterPro" id="IPR003697">
    <property type="entry name" value="Maf-like"/>
</dbReference>
<keyword evidence="11" id="KW-1185">Reference proteome</keyword>
<gene>
    <name evidence="10" type="ORF">EDC56_2700</name>
</gene>
<dbReference type="EMBL" id="RKHR01000005">
    <property type="protein sequence ID" value="ROS00066.1"/>
    <property type="molecule type" value="Genomic_DNA"/>
</dbReference>
<dbReference type="CDD" id="cd00555">
    <property type="entry name" value="Maf"/>
    <property type="match status" value="1"/>
</dbReference>
<dbReference type="NCBIfam" id="TIGR00172">
    <property type="entry name" value="maf"/>
    <property type="match status" value="1"/>
</dbReference>
<evidence type="ECO:0000256" key="9">
    <source>
        <dbReference type="HAMAP-Rule" id="MF_00528"/>
    </source>
</evidence>
<sequence>MQLILASSSSYRQQQLTTLRLPFNCHSPNIDETPLPNERPIDLCRRLALEKAKASSKLFKNHLIIGSDQVAQCDNSLLCKPGTTENAIAQLQQCSGKAVAFYTGIALFNSKKNTYQLDVATFTVHFRELSTLEIENYIQTEKPLQCAGAFMVEGLGITLFERLEGADHNSLIGLPLIKLCNLLRNEGINPLTPQASNLI</sequence>
<evidence type="ECO:0000256" key="2">
    <source>
        <dbReference type="ARBA" id="ARBA00022490"/>
    </source>
</evidence>
<comment type="cofactor">
    <cofactor evidence="9">
        <name>a divalent metal cation</name>
        <dbReference type="ChEBI" id="CHEBI:60240"/>
    </cofactor>
</comment>
<comment type="catalytic activity">
    <reaction evidence="5 9">
        <text>N(7)-methyl-GTP + H2O = N(7)-methyl-GMP + diphosphate + H(+)</text>
        <dbReference type="Rhea" id="RHEA:58744"/>
        <dbReference type="ChEBI" id="CHEBI:15377"/>
        <dbReference type="ChEBI" id="CHEBI:15378"/>
        <dbReference type="ChEBI" id="CHEBI:33019"/>
        <dbReference type="ChEBI" id="CHEBI:58285"/>
        <dbReference type="ChEBI" id="CHEBI:87133"/>
    </reaction>
</comment>
<dbReference type="Pfam" id="PF02545">
    <property type="entry name" value="Maf"/>
    <property type="match status" value="1"/>
</dbReference>
<dbReference type="HAMAP" id="MF_00528">
    <property type="entry name" value="Maf"/>
    <property type="match status" value="1"/>
</dbReference>
<feature type="site" description="Important for substrate specificity" evidence="9">
    <location>
        <position position="69"/>
    </location>
</feature>
<evidence type="ECO:0000256" key="8">
    <source>
        <dbReference type="ARBA" id="ARBA00068163"/>
    </source>
</evidence>
<evidence type="ECO:0000256" key="1">
    <source>
        <dbReference type="ARBA" id="ARBA00004496"/>
    </source>
</evidence>
<dbReference type="Gene3D" id="3.90.950.10">
    <property type="match status" value="1"/>
</dbReference>
<dbReference type="GO" id="GO:0009117">
    <property type="term" value="P:nucleotide metabolic process"/>
    <property type="evidence" value="ECO:0007669"/>
    <property type="project" value="UniProtKB-KW"/>
</dbReference>